<dbReference type="HOGENOM" id="CLU_030287_0_0_1"/>
<accession>A0A074RU58</accession>
<name>A0A074RU58_9AGAM</name>
<evidence type="ECO:0000313" key="3">
    <source>
        <dbReference type="Proteomes" id="UP000027456"/>
    </source>
</evidence>
<feature type="region of interest" description="Disordered" evidence="1">
    <location>
        <begin position="580"/>
        <end position="605"/>
    </location>
</feature>
<comment type="caution">
    <text evidence="2">The sequence shown here is derived from an EMBL/GenBank/DDBJ whole genome shotgun (WGS) entry which is preliminary data.</text>
</comment>
<proteinExistence type="predicted"/>
<organism evidence="2 3">
    <name type="scientific">Rhizoctonia solani 123E</name>
    <dbReference type="NCBI Taxonomy" id="1423351"/>
    <lineage>
        <taxon>Eukaryota</taxon>
        <taxon>Fungi</taxon>
        <taxon>Dikarya</taxon>
        <taxon>Basidiomycota</taxon>
        <taxon>Agaricomycotina</taxon>
        <taxon>Agaricomycetes</taxon>
        <taxon>Cantharellales</taxon>
        <taxon>Ceratobasidiaceae</taxon>
        <taxon>Rhizoctonia</taxon>
    </lineage>
</organism>
<reference evidence="2 3" key="1">
    <citation type="submission" date="2013-12" db="EMBL/GenBank/DDBJ databases">
        <authorList>
            <person name="Cubeta M."/>
            <person name="Pakala S."/>
            <person name="Fedorova N."/>
            <person name="Thomas E."/>
            <person name="Dean R."/>
            <person name="Jabaji S."/>
            <person name="Neate S."/>
            <person name="Toda T."/>
            <person name="Tavantzis S."/>
            <person name="Vilgalys R."/>
            <person name="Bharathan N."/>
            <person name="Pakala S."/>
            <person name="Losada L.S."/>
            <person name="Zafar N."/>
            <person name="Nierman W."/>
        </authorList>
    </citation>
    <scope>NUCLEOTIDE SEQUENCE [LARGE SCALE GENOMIC DNA]</scope>
    <source>
        <strain evidence="2 3">123E</strain>
    </source>
</reference>
<dbReference type="EMBL" id="AZST01000254">
    <property type="protein sequence ID" value="KEP50439.1"/>
    <property type="molecule type" value="Genomic_DNA"/>
</dbReference>
<evidence type="ECO:0000313" key="2">
    <source>
        <dbReference type="EMBL" id="KEP50439.1"/>
    </source>
</evidence>
<protein>
    <submittedName>
        <fullName evidence="2">Uncharacterized protein</fullName>
    </submittedName>
</protein>
<gene>
    <name evidence="2" type="ORF">V565_080150</name>
</gene>
<dbReference type="OrthoDB" id="3244992at2759"/>
<sequence length="605" mass="68406">MPHPRHLSEQCKNYITRSLVPSLVLDNRFRTAAPNDHAGPLDMKFFSEWRHPNCPVNRWYNRQTGATRLVSIQHWRDRRAPYHHEFLLMDLSDGAMCRLERVGEGSRAAAIGRVGCTAHDIIQHFPPHTYSNTLLANEPSELIVELDAGGFDLLDVLAICHSVQQYKRSSTYTVQRFDSHFLCTTILIILARRIADWENRITEDDWRSMVDRMISRLNDASTEAHDFFGLAISAFINTDQPRPRSFVLNSIQSRLGASGLQSLSNEIARTLWHKDLKLAAHDSLSSAVKDAVCRALEDSDPCATRLKQLLATRKESDSSEDLRLSQFRRAIAIQQASALLNCMRTYTDSVTTPYAMEASENAVPWMILIRSSIRTSRFSLQAFRQIGTFWEDLISPCNYITKTRGRIQALPPVMKTTRIHDIKKSMAGAPHQGELNFVDDATHNNGMDTVIMATYDMIQQHVAADDYATRVLIVANIWLNQKIWTRCLAVCVGREIGKEVDRMTMLTQLITVQAAQTGQPEARRQISVFKFIEDIQRRIQAHAAEIESLGLATATLVRSDIEEAMSEVWRQLPSGFGNGLNPDEIVADDQPPPEYHDSIEPANAV</sequence>
<evidence type="ECO:0000256" key="1">
    <source>
        <dbReference type="SAM" id="MobiDB-lite"/>
    </source>
</evidence>
<dbReference type="AlphaFoldDB" id="A0A074RU58"/>
<dbReference type="Proteomes" id="UP000027456">
    <property type="component" value="Unassembled WGS sequence"/>
</dbReference>
<keyword evidence="3" id="KW-1185">Reference proteome</keyword>